<evidence type="ECO:0000256" key="4">
    <source>
        <dbReference type="ARBA" id="ARBA00005893"/>
    </source>
</evidence>
<dbReference type="Gene3D" id="3.90.550.10">
    <property type="entry name" value="Spore Coat Polysaccharide Biosynthesis Protein SpsA, Chain A"/>
    <property type="match status" value="1"/>
</dbReference>
<dbReference type="InterPro" id="IPR023214">
    <property type="entry name" value="HAD_sf"/>
</dbReference>
<evidence type="ECO:0000256" key="2">
    <source>
        <dbReference type="ARBA" id="ARBA00001946"/>
    </source>
</evidence>
<keyword evidence="9" id="KW-0378">Hydrolase</keyword>
<comment type="catalytic activity">
    <reaction evidence="1">
        <text>an N-acylneuraminate + CTP = a CMP-N-acyl-beta-neuraminate + diphosphate</text>
        <dbReference type="Rhea" id="RHEA:11344"/>
        <dbReference type="ChEBI" id="CHEBI:33019"/>
        <dbReference type="ChEBI" id="CHEBI:37563"/>
        <dbReference type="ChEBI" id="CHEBI:60073"/>
        <dbReference type="ChEBI" id="CHEBI:68671"/>
        <dbReference type="EC" id="2.7.7.43"/>
    </reaction>
</comment>
<evidence type="ECO:0000256" key="7">
    <source>
        <dbReference type="ARBA" id="ARBA00012491"/>
    </source>
</evidence>
<dbReference type="Proteomes" id="UP000694865">
    <property type="component" value="Unplaced"/>
</dbReference>
<dbReference type="Pfam" id="PF02348">
    <property type="entry name" value="CTP_transf_3"/>
    <property type="match status" value="1"/>
</dbReference>
<dbReference type="InterPro" id="IPR036412">
    <property type="entry name" value="HAD-like_sf"/>
</dbReference>
<evidence type="ECO:0000256" key="5">
    <source>
        <dbReference type="ARBA" id="ARBA00010726"/>
    </source>
</evidence>
<comment type="subunit">
    <text evidence="6">Homotetramer.</text>
</comment>
<sequence>MSSPPKRTRSSVSNDIREDKRHFAALICARGGSKGIPLKNIKILAGQPLISWALRAAVDANVYDSIWVSTDHPEIARIASEWGAQIHNRNPEAARDTSSAMETILEFTDRHPDIDIISIIQCTSPLIHPWMLQEAVRMIRNEGYDSVFGVTRKHLFRWTEAKNGAETKAENLDPKNRPRRQDWDGELFENGQFYMFTRELLDQGLIQGGKIGYYEMEPQYSVDIDTDLDWPIAEQRVTKFGYFGTEKRKDIKLSVFDIDGVVTDNQVHITDKGEEFRSYNCSDLEGTELLKKAGIEVRFVSEAKNTAGIKVITEKTGCQVETNVKDKLEVLTKWVDEMGLKWSQVTFMGNDVSDVPAMRKSGLGAAPADGQTEARYAARFTATNRGGCGAVRQFCDHILRLIGKTK</sequence>
<gene>
    <name evidence="12" type="primary">LOC100378063</name>
</gene>
<dbReference type="EC" id="2.7.7.43" evidence="7"/>
<protein>
    <recommendedName>
        <fullName evidence="7">N-acylneuraminate cytidylyltransferase</fullName>
        <ecNumber evidence="7">2.7.7.43</ecNumber>
    </recommendedName>
</protein>
<comment type="cofactor">
    <cofactor evidence="2">
        <name>Mg(2+)</name>
        <dbReference type="ChEBI" id="CHEBI:18420"/>
    </cofactor>
</comment>
<keyword evidence="11" id="KW-1185">Reference proteome</keyword>
<comment type="similarity">
    <text evidence="5">Belongs to the CMP-NeuNAc synthase family.</text>
</comment>
<reference evidence="12" key="1">
    <citation type="submission" date="2025-08" db="UniProtKB">
        <authorList>
            <consortium name="RefSeq"/>
        </authorList>
    </citation>
    <scope>IDENTIFICATION</scope>
    <source>
        <tissue evidence="12">Testes</tissue>
    </source>
</reference>
<dbReference type="InterPro" id="IPR050793">
    <property type="entry name" value="CMP-NeuNAc_synthase"/>
</dbReference>
<dbReference type="SFLD" id="SFLDG01136">
    <property type="entry name" value="C1.6:_Phosphoserine_Phosphatas"/>
    <property type="match status" value="1"/>
</dbReference>
<dbReference type="SUPFAM" id="SSF56784">
    <property type="entry name" value="HAD-like"/>
    <property type="match status" value="1"/>
</dbReference>
<keyword evidence="8" id="KW-0479">Metal-binding</keyword>
<dbReference type="GeneID" id="100378063"/>
<proteinExistence type="inferred from homology"/>
<comment type="pathway">
    <text evidence="3">Amino-sugar metabolism; N-acetylneuraminate metabolism.</text>
</comment>
<dbReference type="SUPFAM" id="SSF53448">
    <property type="entry name" value="Nucleotide-diphospho-sugar transferases"/>
    <property type="match status" value="1"/>
</dbReference>
<evidence type="ECO:0000313" key="11">
    <source>
        <dbReference type="Proteomes" id="UP000694865"/>
    </source>
</evidence>
<evidence type="ECO:0000256" key="10">
    <source>
        <dbReference type="ARBA" id="ARBA00022842"/>
    </source>
</evidence>
<comment type="similarity">
    <text evidence="4">Belongs to the KdsC family.</text>
</comment>
<accession>A0ABM0M431</accession>
<dbReference type="PANTHER" id="PTHR21485:SF3">
    <property type="entry name" value="N-ACYLNEURAMINATE CYTIDYLYLTRANSFERASE"/>
    <property type="match status" value="1"/>
</dbReference>
<dbReference type="SFLD" id="SFLDG01138">
    <property type="entry name" value="C1.6.2:_Deoxy-d-mannose-octulo"/>
    <property type="match status" value="1"/>
</dbReference>
<dbReference type="InterPro" id="IPR029044">
    <property type="entry name" value="Nucleotide-diphossugar_trans"/>
</dbReference>
<dbReference type="PANTHER" id="PTHR21485">
    <property type="entry name" value="HAD SUPERFAMILY MEMBERS CMAS AND KDSC"/>
    <property type="match status" value="1"/>
</dbReference>
<organism evidence="11 12">
    <name type="scientific">Saccoglossus kowalevskii</name>
    <name type="common">Acorn worm</name>
    <dbReference type="NCBI Taxonomy" id="10224"/>
    <lineage>
        <taxon>Eukaryota</taxon>
        <taxon>Metazoa</taxon>
        <taxon>Hemichordata</taxon>
        <taxon>Enteropneusta</taxon>
        <taxon>Harrimaniidae</taxon>
        <taxon>Saccoglossus</taxon>
    </lineage>
</organism>
<evidence type="ECO:0000256" key="9">
    <source>
        <dbReference type="ARBA" id="ARBA00022801"/>
    </source>
</evidence>
<evidence type="ECO:0000256" key="3">
    <source>
        <dbReference type="ARBA" id="ARBA00005141"/>
    </source>
</evidence>
<evidence type="ECO:0000313" key="12">
    <source>
        <dbReference type="RefSeq" id="XP_006814772.1"/>
    </source>
</evidence>
<dbReference type="RefSeq" id="XP_006814772.1">
    <property type="nucleotide sequence ID" value="XM_006814709.1"/>
</dbReference>
<evidence type="ECO:0000256" key="8">
    <source>
        <dbReference type="ARBA" id="ARBA00022723"/>
    </source>
</evidence>
<dbReference type="Gene3D" id="3.40.50.1000">
    <property type="entry name" value="HAD superfamily/HAD-like"/>
    <property type="match status" value="1"/>
</dbReference>
<evidence type="ECO:0000256" key="6">
    <source>
        <dbReference type="ARBA" id="ARBA00011881"/>
    </source>
</evidence>
<dbReference type="SFLD" id="SFLDS00003">
    <property type="entry name" value="Haloacid_Dehalogenase"/>
    <property type="match status" value="1"/>
</dbReference>
<name>A0ABM0M431_SACKO</name>
<evidence type="ECO:0000256" key="1">
    <source>
        <dbReference type="ARBA" id="ARBA00001862"/>
    </source>
</evidence>
<dbReference type="CDD" id="cd02513">
    <property type="entry name" value="CMP-NeuAc_Synthase"/>
    <property type="match status" value="1"/>
</dbReference>
<dbReference type="InterPro" id="IPR010023">
    <property type="entry name" value="KdsC_fam"/>
</dbReference>
<keyword evidence="10" id="KW-0460">Magnesium</keyword>
<dbReference type="InterPro" id="IPR003329">
    <property type="entry name" value="Cytidylyl_trans"/>
</dbReference>